<dbReference type="EMBL" id="CABM01000024">
    <property type="protein sequence ID" value="CBH96338.1"/>
    <property type="molecule type" value="Genomic_DNA"/>
</dbReference>
<dbReference type="Pfam" id="PF00534">
    <property type="entry name" value="Glycos_transf_1"/>
    <property type="match status" value="1"/>
</dbReference>
<keyword evidence="1 4" id="KW-0808">Transferase</keyword>
<dbReference type="Pfam" id="PF13439">
    <property type="entry name" value="Glyco_transf_4"/>
    <property type="match status" value="1"/>
</dbReference>
<dbReference type="Gene3D" id="3.40.50.2000">
    <property type="entry name" value="Glycogen Phosphorylase B"/>
    <property type="match status" value="2"/>
</dbReference>
<reference evidence="4" key="1">
    <citation type="submission" date="2009-10" db="EMBL/GenBank/DDBJ databases">
        <title>Diversity of trophic interactions inside an arsenic-rich microbial ecosystem.</title>
        <authorList>
            <person name="Bertin P.N."/>
            <person name="Heinrich-Salmeron A."/>
            <person name="Pelletier E."/>
            <person name="Goulhen-Chollet F."/>
            <person name="Arsene-Ploetze F."/>
            <person name="Gallien S."/>
            <person name="Calteau A."/>
            <person name="Vallenet D."/>
            <person name="Casiot C."/>
            <person name="Chane-Woon-Ming B."/>
            <person name="Giloteaux L."/>
            <person name="Barakat M."/>
            <person name="Bonnefoy V."/>
            <person name="Bruneel O."/>
            <person name="Chandler M."/>
            <person name="Cleiss J."/>
            <person name="Duran R."/>
            <person name="Elbaz-Poulichet F."/>
            <person name="Fonknechten N."/>
            <person name="Lauga B."/>
            <person name="Mornico D."/>
            <person name="Ortet P."/>
            <person name="Schaeffer C."/>
            <person name="Siguier P."/>
            <person name="Alexander Thil Smith A."/>
            <person name="Van Dorsselaer A."/>
            <person name="Weissenbach J."/>
            <person name="Medigue C."/>
            <person name="Le Paslier D."/>
        </authorList>
    </citation>
    <scope>NUCLEOTIDE SEQUENCE</scope>
</reference>
<dbReference type="CDD" id="cd03809">
    <property type="entry name" value="GT4_MtfB-like"/>
    <property type="match status" value="1"/>
</dbReference>
<accession>E6PN36</accession>
<dbReference type="AlphaFoldDB" id="E6PN36"/>
<dbReference type="PANTHER" id="PTHR46401">
    <property type="entry name" value="GLYCOSYLTRANSFERASE WBBK-RELATED"/>
    <property type="match status" value="1"/>
</dbReference>
<evidence type="ECO:0000259" key="3">
    <source>
        <dbReference type="Pfam" id="PF13439"/>
    </source>
</evidence>
<evidence type="ECO:0000256" key="1">
    <source>
        <dbReference type="ARBA" id="ARBA00022679"/>
    </source>
</evidence>
<proteinExistence type="predicted"/>
<evidence type="ECO:0000259" key="2">
    <source>
        <dbReference type="Pfam" id="PF00534"/>
    </source>
</evidence>
<keyword evidence="4" id="KW-0328">Glycosyltransferase</keyword>
<dbReference type="GO" id="GO:0016757">
    <property type="term" value="F:glycosyltransferase activity"/>
    <property type="evidence" value="ECO:0007669"/>
    <property type="project" value="UniProtKB-KW"/>
</dbReference>
<sequence length="355" mass="39654">MRNLFGEVSMAVYINTRVLQSHTTGVQRYTLELLARLGSQVKQVRPGCALAGFKGHAWEQFILPGKVRGNTLFSPSITGPLAVKKQVVVMHDVVPLEHPEWLNPKFATWYRFLVPQLARRVAHIITISEFSKSRILAHAPMDESRITVTPLAADTKFHLMPPEELNVGLRELNLPSRHYVLCVGSLEPRKNLARLLQAWVQIEKRIPNDVWLVLTGKRGNARVFANEAGLSELPPRVHLTDHVKDEHLPALYAGALVFAYPSVYEGFGLPPLEAMACGVPVLTGNQTSLPEVVGDAGVTVDPYDVDALADGMVRLVEDGALRDQLRSKGLVRTKQFSWDETARRTWEILERVDRS</sequence>
<feature type="domain" description="Glycosyl transferase family 1" evidence="2">
    <location>
        <begin position="177"/>
        <end position="329"/>
    </location>
</feature>
<dbReference type="PANTHER" id="PTHR46401:SF2">
    <property type="entry name" value="GLYCOSYLTRANSFERASE WBBK-RELATED"/>
    <property type="match status" value="1"/>
</dbReference>
<comment type="caution">
    <text evidence="4">The sequence shown here is derived from an EMBL/GenBank/DDBJ whole genome shotgun (WGS) entry which is preliminary data.</text>
</comment>
<name>E6PN36_9ZZZZ</name>
<dbReference type="SUPFAM" id="SSF53756">
    <property type="entry name" value="UDP-Glycosyltransferase/glycogen phosphorylase"/>
    <property type="match status" value="1"/>
</dbReference>
<organism evidence="4">
    <name type="scientific">mine drainage metagenome</name>
    <dbReference type="NCBI Taxonomy" id="410659"/>
    <lineage>
        <taxon>unclassified sequences</taxon>
        <taxon>metagenomes</taxon>
        <taxon>ecological metagenomes</taxon>
    </lineage>
</organism>
<dbReference type="EC" id="2.4.1.-" evidence="4"/>
<gene>
    <name evidence="4" type="ORF">CARN2_2280</name>
</gene>
<dbReference type="FunFam" id="3.40.50.2000:FF:000119">
    <property type="entry name" value="Glycosyl transferase group 1"/>
    <property type="match status" value="1"/>
</dbReference>
<feature type="domain" description="Glycosyltransferase subfamily 4-like N-terminal" evidence="3">
    <location>
        <begin position="84"/>
        <end position="156"/>
    </location>
</feature>
<evidence type="ECO:0000313" key="4">
    <source>
        <dbReference type="EMBL" id="CBH96338.1"/>
    </source>
</evidence>
<dbReference type="GO" id="GO:0009103">
    <property type="term" value="P:lipopolysaccharide biosynthetic process"/>
    <property type="evidence" value="ECO:0007669"/>
    <property type="project" value="TreeGrafter"/>
</dbReference>
<protein>
    <submittedName>
        <fullName evidence="4">Putative glycosyl transferase family 1 (Mannosyl transferase)</fullName>
        <ecNumber evidence="4">2.4.1.-</ecNumber>
    </submittedName>
</protein>
<dbReference type="InterPro" id="IPR001296">
    <property type="entry name" value="Glyco_trans_1"/>
</dbReference>
<dbReference type="InterPro" id="IPR028098">
    <property type="entry name" value="Glyco_trans_4-like_N"/>
</dbReference>